<gene>
    <name evidence="14" type="ORF">C6P40_001661</name>
</gene>
<dbReference type="FunFam" id="3.30.160.60:FF:002391">
    <property type="entry name" value="Transcription factor IIIA"/>
    <property type="match status" value="1"/>
</dbReference>
<comment type="caution">
    <text evidence="14">The sequence shown here is derived from an EMBL/GenBank/DDBJ whole genome shotgun (WGS) entry which is preliminary data.</text>
</comment>
<evidence type="ECO:0000256" key="11">
    <source>
        <dbReference type="PROSITE-ProRule" id="PRU00042"/>
    </source>
</evidence>
<evidence type="ECO:0000256" key="2">
    <source>
        <dbReference type="ARBA" id="ARBA00022723"/>
    </source>
</evidence>
<feature type="domain" description="C2H2-type" evidence="13">
    <location>
        <begin position="268"/>
        <end position="290"/>
    </location>
</feature>
<evidence type="ECO:0000259" key="13">
    <source>
        <dbReference type="PROSITE" id="PS50157"/>
    </source>
</evidence>
<feature type="domain" description="C2H2-type" evidence="13">
    <location>
        <begin position="211"/>
        <end position="239"/>
    </location>
</feature>
<dbReference type="InterPro" id="IPR051061">
    <property type="entry name" value="Zinc_finger_trans_reg"/>
</dbReference>
<feature type="domain" description="C2H2-type" evidence="13">
    <location>
        <begin position="92"/>
        <end position="121"/>
    </location>
</feature>
<feature type="compositionally biased region" description="Low complexity" evidence="12">
    <location>
        <begin position="58"/>
        <end position="88"/>
    </location>
</feature>
<dbReference type="InterPro" id="IPR013087">
    <property type="entry name" value="Znf_C2H2_type"/>
</dbReference>
<name>A0A9P6WQF9_9ASCO</name>
<evidence type="ECO:0000313" key="14">
    <source>
        <dbReference type="EMBL" id="KAG0691377.1"/>
    </source>
</evidence>
<keyword evidence="7" id="KW-0238">DNA-binding</keyword>
<keyword evidence="9" id="KW-0539">Nucleus</keyword>
<evidence type="ECO:0000256" key="5">
    <source>
        <dbReference type="ARBA" id="ARBA00022833"/>
    </source>
</evidence>
<dbReference type="GO" id="GO:0003677">
    <property type="term" value="F:DNA binding"/>
    <property type="evidence" value="ECO:0007669"/>
    <property type="project" value="UniProtKB-KW"/>
</dbReference>
<evidence type="ECO:0000256" key="1">
    <source>
        <dbReference type="ARBA" id="ARBA00004123"/>
    </source>
</evidence>
<dbReference type="GO" id="GO:0008270">
    <property type="term" value="F:zinc ion binding"/>
    <property type="evidence" value="ECO:0007669"/>
    <property type="project" value="UniProtKB-KW"/>
</dbReference>
<feature type="compositionally biased region" description="Polar residues" evidence="12">
    <location>
        <begin position="7"/>
        <end position="21"/>
    </location>
</feature>
<evidence type="ECO:0000256" key="10">
    <source>
        <dbReference type="ARBA" id="ARBA00040434"/>
    </source>
</evidence>
<dbReference type="SMART" id="SM00355">
    <property type="entry name" value="ZnF_C2H2"/>
    <property type="match status" value="9"/>
</dbReference>
<protein>
    <recommendedName>
        <fullName evidence="10">Transcription factor IIIA</fullName>
    </recommendedName>
</protein>
<dbReference type="GO" id="GO:0005634">
    <property type="term" value="C:nucleus"/>
    <property type="evidence" value="ECO:0007669"/>
    <property type="project" value="UniProtKB-SubCell"/>
</dbReference>
<feature type="compositionally biased region" description="Polar residues" evidence="12">
    <location>
        <begin position="528"/>
        <end position="550"/>
    </location>
</feature>
<proteinExistence type="predicted"/>
<evidence type="ECO:0000313" key="15">
    <source>
        <dbReference type="Proteomes" id="UP000697127"/>
    </source>
</evidence>
<sequence length="565" mass="64775">MVDTRQSKTILSQNDTPPDSTSDLDEKAMQQLKLQLSQGGDVSGDIIITTLNPATPPRSRSSSGVRGRSSSPATRSRSASSSRASSPRPKNYFCDFPGCSKAYSRPSLLDQHIRTHYGYRPFKCNFPDCGEAFTRKDHLERHNLKHLQSEDKPFHCSVCGKGVNSKQHLKRHEKTHFKSFKCKYEGCDESFYKHQSLKAHIRAVHEGKISHDCKICGKHFERPNRLISHMEKQHSDSSKMMCDYPGCYKTFRVWSALQLHIKTDHPRLECEICGKKCVGSNGLTNHMKVHDETTVIKLWKCDQCIEKFQKKEDAVRHYAEKHPLLPLPEELHYTVREERETNTTLGKHGRENDDEDDDDDEVEGEGDDDDNDNDNDNDDDDSRNLFEDTNDTHVVISDVLKEPTTPVRNTTVKDTSSENIIPVNELGFVVSSPTRNSFKRQQSQRIPSSPDVLDLLIDNIDLRLTCPYTNCHKLFRKEYDLHRHLEWHEKQDNNLDKNVHSILTQFKYNENGELVKILTNAEIPQANLSINPNQPRRPSHLSQSTTLSHMQHSEKPEVNESPEST</sequence>
<organism evidence="14 15">
    <name type="scientific">Pichia californica</name>
    <dbReference type="NCBI Taxonomy" id="460514"/>
    <lineage>
        <taxon>Eukaryota</taxon>
        <taxon>Fungi</taxon>
        <taxon>Dikarya</taxon>
        <taxon>Ascomycota</taxon>
        <taxon>Saccharomycotina</taxon>
        <taxon>Pichiomycetes</taxon>
        <taxon>Pichiales</taxon>
        <taxon>Pichiaceae</taxon>
        <taxon>Pichia</taxon>
    </lineage>
</organism>
<feature type="domain" description="C2H2-type" evidence="13">
    <location>
        <begin position="464"/>
        <end position="493"/>
    </location>
</feature>
<dbReference type="AlphaFoldDB" id="A0A9P6WQF9"/>
<dbReference type="InterPro" id="IPR036236">
    <property type="entry name" value="Znf_C2H2_sf"/>
</dbReference>
<reference evidence="14" key="1">
    <citation type="submission" date="2020-11" db="EMBL/GenBank/DDBJ databases">
        <title>Kefir isolates.</title>
        <authorList>
            <person name="Marcisauskas S."/>
            <person name="Kim Y."/>
            <person name="Blasche S."/>
        </authorList>
    </citation>
    <scope>NUCLEOTIDE SEQUENCE</scope>
    <source>
        <strain evidence="14">Olga-1</strain>
    </source>
</reference>
<feature type="domain" description="C2H2-type" evidence="13">
    <location>
        <begin position="154"/>
        <end position="176"/>
    </location>
</feature>
<keyword evidence="2" id="KW-0479">Metal-binding</keyword>
<keyword evidence="4 11" id="KW-0863">Zinc-finger</keyword>
<dbReference type="EMBL" id="PUHW01000002">
    <property type="protein sequence ID" value="KAG0691377.1"/>
    <property type="molecule type" value="Genomic_DNA"/>
</dbReference>
<dbReference type="Pfam" id="PF00096">
    <property type="entry name" value="zf-C2H2"/>
    <property type="match status" value="7"/>
</dbReference>
<evidence type="ECO:0000256" key="7">
    <source>
        <dbReference type="ARBA" id="ARBA00023125"/>
    </source>
</evidence>
<evidence type="ECO:0000256" key="6">
    <source>
        <dbReference type="ARBA" id="ARBA00023015"/>
    </source>
</evidence>
<feature type="compositionally biased region" description="Acidic residues" evidence="12">
    <location>
        <begin position="352"/>
        <end position="381"/>
    </location>
</feature>
<dbReference type="PROSITE" id="PS50157">
    <property type="entry name" value="ZINC_FINGER_C2H2_2"/>
    <property type="match status" value="7"/>
</dbReference>
<evidence type="ECO:0000256" key="3">
    <source>
        <dbReference type="ARBA" id="ARBA00022737"/>
    </source>
</evidence>
<dbReference type="Gene3D" id="3.30.160.60">
    <property type="entry name" value="Classic Zinc Finger"/>
    <property type="match status" value="7"/>
</dbReference>
<feature type="domain" description="C2H2-type" evidence="13">
    <location>
        <begin position="122"/>
        <end position="153"/>
    </location>
</feature>
<comment type="subcellular location">
    <subcellularLocation>
        <location evidence="1">Nucleus</location>
    </subcellularLocation>
</comment>
<keyword evidence="8" id="KW-0804">Transcription</keyword>
<feature type="domain" description="C2H2-type" evidence="13">
    <location>
        <begin position="180"/>
        <end position="210"/>
    </location>
</feature>
<dbReference type="PANTHER" id="PTHR46179:SF13">
    <property type="entry name" value="C2H2-TYPE DOMAIN-CONTAINING PROTEIN"/>
    <property type="match status" value="1"/>
</dbReference>
<keyword evidence="5" id="KW-0862">Zinc</keyword>
<dbReference type="GO" id="GO:0006357">
    <property type="term" value="P:regulation of transcription by RNA polymerase II"/>
    <property type="evidence" value="ECO:0007669"/>
    <property type="project" value="TreeGrafter"/>
</dbReference>
<dbReference type="PROSITE" id="PS00028">
    <property type="entry name" value="ZINC_FINGER_C2H2_1"/>
    <property type="match status" value="9"/>
</dbReference>
<dbReference type="SUPFAM" id="SSF57667">
    <property type="entry name" value="beta-beta-alpha zinc fingers"/>
    <property type="match status" value="4"/>
</dbReference>
<feature type="region of interest" description="Disordered" evidence="12">
    <location>
        <begin position="1"/>
        <end position="88"/>
    </location>
</feature>
<accession>A0A9P6WQF9</accession>
<dbReference type="FunFam" id="3.30.160.60:FF:002343">
    <property type="entry name" value="Zinc finger protein 33A"/>
    <property type="match status" value="1"/>
</dbReference>
<evidence type="ECO:0000256" key="8">
    <source>
        <dbReference type="ARBA" id="ARBA00023163"/>
    </source>
</evidence>
<evidence type="ECO:0000256" key="12">
    <source>
        <dbReference type="SAM" id="MobiDB-lite"/>
    </source>
</evidence>
<evidence type="ECO:0000256" key="9">
    <source>
        <dbReference type="ARBA" id="ARBA00023242"/>
    </source>
</evidence>
<dbReference type="PANTHER" id="PTHR46179">
    <property type="entry name" value="ZINC FINGER PROTEIN"/>
    <property type="match status" value="1"/>
</dbReference>
<feature type="region of interest" description="Disordered" evidence="12">
    <location>
        <begin position="339"/>
        <end position="389"/>
    </location>
</feature>
<keyword evidence="6" id="KW-0805">Transcription regulation</keyword>
<evidence type="ECO:0000256" key="4">
    <source>
        <dbReference type="ARBA" id="ARBA00022771"/>
    </source>
</evidence>
<keyword evidence="15" id="KW-1185">Reference proteome</keyword>
<keyword evidence="3" id="KW-0677">Repeat</keyword>
<dbReference type="Proteomes" id="UP000697127">
    <property type="component" value="Unassembled WGS sequence"/>
</dbReference>
<feature type="region of interest" description="Disordered" evidence="12">
    <location>
        <begin position="528"/>
        <end position="565"/>
    </location>
</feature>
<dbReference type="OrthoDB" id="4748970at2759"/>